<evidence type="ECO:0008006" key="4">
    <source>
        <dbReference type="Google" id="ProtNLM"/>
    </source>
</evidence>
<name>A0A9P9WFF3_9PEZI</name>
<evidence type="ECO:0000256" key="1">
    <source>
        <dbReference type="SAM" id="SignalP"/>
    </source>
</evidence>
<keyword evidence="1" id="KW-0732">Signal</keyword>
<organism evidence="2 3">
    <name type="scientific">Neoarthrinium moseri</name>
    <dbReference type="NCBI Taxonomy" id="1658444"/>
    <lineage>
        <taxon>Eukaryota</taxon>
        <taxon>Fungi</taxon>
        <taxon>Dikarya</taxon>
        <taxon>Ascomycota</taxon>
        <taxon>Pezizomycotina</taxon>
        <taxon>Sordariomycetes</taxon>
        <taxon>Xylariomycetidae</taxon>
        <taxon>Amphisphaeriales</taxon>
        <taxon>Apiosporaceae</taxon>
        <taxon>Neoarthrinium</taxon>
    </lineage>
</organism>
<protein>
    <recommendedName>
        <fullName evidence="4">Antifreeze protein</fullName>
    </recommendedName>
</protein>
<proteinExistence type="predicted"/>
<dbReference type="AlphaFoldDB" id="A0A9P9WFF3"/>
<feature type="chain" id="PRO_5040136824" description="Antifreeze protein" evidence="1">
    <location>
        <begin position="20"/>
        <end position="95"/>
    </location>
</feature>
<dbReference type="EMBL" id="JAFIMR010000031">
    <property type="protein sequence ID" value="KAI1860444.1"/>
    <property type="molecule type" value="Genomic_DNA"/>
</dbReference>
<evidence type="ECO:0000313" key="3">
    <source>
        <dbReference type="Proteomes" id="UP000829685"/>
    </source>
</evidence>
<evidence type="ECO:0000313" key="2">
    <source>
        <dbReference type="EMBL" id="KAI1860444.1"/>
    </source>
</evidence>
<feature type="signal peptide" evidence="1">
    <location>
        <begin position="1"/>
        <end position="19"/>
    </location>
</feature>
<gene>
    <name evidence="2" type="ORF">JX265_009843</name>
</gene>
<comment type="caution">
    <text evidence="2">The sequence shown here is derived from an EMBL/GenBank/DDBJ whole genome shotgun (WGS) entry which is preliminary data.</text>
</comment>
<reference evidence="2" key="1">
    <citation type="submission" date="2021-03" db="EMBL/GenBank/DDBJ databases">
        <title>Revisited historic fungal species revealed as producer of novel bioactive compounds through whole genome sequencing and comparative genomics.</title>
        <authorList>
            <person name="Vignolle G.A."/>
            <person name="Hochenegger N."/>
            <person name="Mach R.L."/>
            <person name="Mach-Aigner A.R."/>
            <person name="Javad Rahimi M."/>
            <person name="Salim K.A."/>
            <person name="Chan C.M."/>
            <person name="Lim L.B.L."/>
            <person name="Cai F."/>
            <person name="Druzhinina I.S."/>
            <person name="U'Ren J.M."/>
            <person name="Derntl C."/>
        </authorList>
    </citation>
    <scope>NUCLEOTIDE SEQUENCE</scope>
    <source>
        <strain evidence="2">TUCIM 5799</strain>
    </source>
</reference>
<sequence length="95" mass="9553">MKASVLTSLAILSGGLVEAASHCTSTTTITSTPRVHCDIACIKPTSTCKKGEPTGPPATVTITSGCTVSVIGKGCVGCASCVSPIHTPYPVKTVY</sequence>
<dbReference type="Proteomes" id="UP000829685">
    <property type="component" value="Unassembled WGS sequence"/>
</dbReference>
<accession>A0A9P9WFF3</accession>
<keyword evidence="3" id="KW-1185">Reference proteome</keyword>